<dbReference type="InterPro" id="IPR050903">
    <property type="entry name" value="Bact_Chemotaxis_MeTrfase"/>
</dbReference>
<dbReference type="EMBL" id="CP002588">
    <property type="protein sequence ID" value="AEA47469.1"/>
    <property type="molecule type" value="Genomic_DNA"/>
</dbReference>
<dbReference type="Proteomes" id="UP000008136">
    <property type="component" value="Chromosome"/>
</dbReference>
<dbReference type="SMART" id="SM00138">
    <property type="entry name" value="MeTrc"/>
    <property type="match status" value="1"/>
</dbReference>
<dbReference type="InterPro" id="IPR029063">
    <property type="entry name" value="SAM-dependent_MTases_sf"/>
</dbReference>
<dbReference type="STRING" id="693661.Arcve_1466"/>
<dbReference type="SUPFAM" id="SSF53335">
    <property type="entry name" value="S-adenosyl-L-methionine-dependent methyltransferases"/>
    <property type="match status" value="1"/>
</dbReference>
<dbReference type="PANTHER" id="PTHR24422:SF10">
    <property type="entry name" value="CHEMOTAXIS PROTEIN METHYLTRANSFERASE 2"/>
    <property type="match status" value="1"/>
</dbReference>
<sequence length="251" mass="29069">MTDVLSFVKNELGLRAYKDSYLMRRINARMIRRGIRDTEEYLKILQEDKEEIRALKDALSINVTAFFRNPEVWQKLKEILEEDDTPIKAWSAACADGREPYSLAMLCEEIGRDIKIIATDIDEDALAAARRGVYEDSSVTNLMKELSFIGNIEKYVEIDGKTFRVKPSIKRKVTFMRHDMIRNAPPASDFDLVLCRNFLIYIEPEYKPKVTENLYLALKKGGILVLGKTESLPVEGYFEAVDRINRIYRRV</sequence>
<dbReference type="RefSeq" id="WP_013684130.1">
    <property type="nucleotide sequence ID" value="NC_015320.1"/>
</dbReference>
<dbReference type="SUPFAM" id="SSF47757">
    <property type="entry name" value="Chemotaxis receptor methyltransferase CheR, N-terminal domain"/>
    <property type="match status" value="1"/>
</dbReference>
<dbReference type="InterPro" id="IPR000780">
    <property type="entry name" value="CheR_MeTrfase"/>
</dbReference>
<dbReference type="OrthoDB" id="10657at2157"/>
<protein>
    <submittedName>
        <fullName evidence="3">MCP methyltransferase, CheR-type</fullName>
        <ecNumber evidence="3">2.1.1.80</ecNumber>
    </submittedName>
</protein>
<dbReference type="GO" id="GO:0032259">
    <property type="term" value="P:methylation"/>
    <property type="evidence" value="ECO:0007669"/>
    <property type="project" value="UniProtKB-KW"/>
</dbReference>
<dbReference type="KEGG" id="ave:Arcve_1466"/>
<dbReference type="AlphaFoldDB" id="F2KP65"/>
<proteinExistence type="predicted"/>
<evidence type="ECO:0000313" key="3">
    <source>
        <dbReference type="EMBL" id="AEA47469.1"/>
    </source>
</evidence>
<dbReference type="eggNOG" id="arCOG04402">
    <property type="taxonomic scope" value="Archaea"/>
</dbReference>
<dbReference type="PROSITE" id="PS50123">
    <property type="entry name" value="CHER"/>
    <property type="match status" value="1"/>
</dbReference>
<dbReference type="PRINTS" id="PR00996">
    <property type="entry name" value="CHERMTFRASE"/>
</dbReference>
<keyword evidence="1" id="KW-0175">Coiled coil</keyword>
<dbReference type="Gene3D" id="3.40.50.150">
    <property type="entry name" value="Vaccinia Virus protein VP39"/>
    <property type="match status" value="1"/>
</dbReference>
<name>F2KP65_ARCVS</name>
<dbReference type="GeneID" id="10394590"/>
<organism evidence="3 4">
    <name type="scientific">Archaeoglobus veneficus (strain DSM 11195 / SNP6)</name>
    <dbReference type="NCBI Taxonomy" id="693661"/>
    <lineage>
        <taxon>Archaea</taxon>
        <taxon>Methanobacteriati</taxon>
        <taxon>Methanobacteriota</taxon>
        <taxon>Archaeoglobi</taxon>
        <taxon>Archaeoglobales</taxon>
        <taxon>Archaeoglobaceae</taxon>
        <taxon>Archaeoglobus</taxon>
    </lineage>
</organism>
<reference evidence="3 4" key="1">
    <citation type="submission" date="2011-03" db="EMBL/GenBank/DDBJ databases">
        <title>The complete genome of Archaeoglobus veneficus SNP6.</title>
        <authorList>
            <consortium name="US DOE Joint Genome Institute (JGI-PGF)"/>
            <person name="Lucas S."/>
            <person name="Copeland A."/>
            <person name="Lapidus A."/>
            <person name="Bruce D."/>
            <person name="Goodwin L."/>
            <person name="Pitluck S."/>
            <person name="Kyrpides N."/>
            <person name="Mavromatis K."/>
            <person name="Pagani I."/>
            <person name="Ivanova N."/>
            <person name="Mikhailova N."/>
            <person name="Lu M."/>
            <person name="Detter J.C."/>
            <person name="Tapia R."/>
            <person name="Han C."/>
            <person name="Land M."/>
            <person name="Hauser L."/>
            <person name="Markowitz V."/>
            <person name="Cheng J.-F."/>
            <person name="Hugenholtz P."/>
            <person name="Woyke T."/>
            <person name="Wu D."/>
            <person name="Spring S."/>
            <person name="Brambilla E."/>
            <person name="Klenk H.-P."/>
            <person name="Eisen J.A."/>
        </authorList>
    </citation>
    <scope>NUCLEOTIDE SEQUENCE [LARGE SCALE GENOMIC DNA]</scope>
    <source>
        <strain>SNP6</strain>
    </source>
</reference>
<keyword evidence="3" id="KW-0489">Methyltransferase</keyword>
<feature type="domain" description="CheR-type methyltransferase" evidence="2">
    <location>
        <begin position="12"/>
        <end position="233"/>
    </location>
</feature>
<dbReference type="EC" id="2.1.1.80" evidence="3"/>
<evidence type="ECO:0000313" key="4">
    <source>
        <dbReference type="Proteomes" id="UP000008136"/>
    </source>
</evidence>
<dbReference type="InterPro" id="IPR022641">
    <property type="entry name" value="CheR_N"/>
</dbReference>
<dbReference type="HOGENOM" id="CLU_025854_1_1_2"/>
<feature type="coiled-coil region" evidence="1">
    <location>
        <begin position="35"/>
        <end position="62"/>
    </location>
</feature>
<gene>
    <name evidence="3" type="ordered locus">Arcve_1466</name>
</gene>
<accession>F2KP65</accession>
<evidence type="ECO:0000259" key="2">
    <source>
        <dbReference type="PROSITE" id="PS50123"/>
    </source>
</evidence>
<evidence type="ECO:0000256" key="1">
    <source>
        <dbReference type="SAM" id="Coils"/>
    </source>
</evidence>
<dbReference type="Pfam" id="PF01739">
    <property type="entry name" value="CheR"/>
    <property type="match status" value="1"/>
</dbReference>
<dbReference type="InterPro" id="IPR022642">
    <property type="entry name" value="CheR_C"/>
</dbReference>
<dbReference type="Pfam" id="PF03705">
    <property type="entry name" value="CheR_N"/>
    <property type="match status" value="1"/>
</dbReference>
<dbReference type="CDD" id="cd02440">
    <property type="entry name" value="AdoMet_MTases"/>
    <property type="match status" value="1"/>
</dbReference>
<dbReference type="PANTHER" id="PTHR24422">
    <property type="entry name" value="CHEMOTAXIS PROTEIN METHYLTRANSFERASE"/>
    <property type="match status" value="1"/>
</dbReference>
<keyword evidence="4" id="KW-1185">Reference proteome</keyword>
<keyword evidence="3" id="KW-0808">Transferase</keyword>
<dbReference type="GO" id="GO:0008983">
    <property type="term" value="F:protein-glutamate O-methyltransferase activity"/>
    <property type="evidence" value="ECO:0007669"/>
    <property type="project" value="UniProtKB-EC"/>
</dbReference>